<dbReference type="PRINTS" id="PR00895">
    <property type="entry name" value="PENTAXIN"/>
</dbReference>
<proteinExistence type="predicted"/>
<dbReference type="Gene3D" id="2.60.120.200">
    <property type="match status" value="3"/>
</dbReference>
<protein>
    <recommendedName>
        <fullName evidence="9">Pentraxin (PTX) domain-containing protein</fullName>
    </recommendedName>
</protein>
<evidence type="ECO:0000256" key="4">
    <source>
        <dbReference type="ARBA" id="ARBA00023157"/>
    </source>
</evidence>
<evidence type="ECO:0000256" key="2">
    <source>
        <dbReference type="ARBA" id="ARBA00022723"/>
    </source>
</evidence>
<feature type="chain" id="PRO_5012801728" description="Pentraxin (PTX) domain-containing protein" evidence="8">
    <location>
        <begin position="24"/>
        <end position="847"/>
    </location>
</feature>
<sequence length="847" mass="92063">MAGVSAHCLLLVFLGSLLSAALAQSDGPQMLLFGDHVAMARAGPNFPTTQLTFETWLKSHDTCHKSTPFSYSGPNSPGGNGFVIFDSGDDMIICIEELYIVPTCYGWQDNGIKVGLSDGLWHHLAVTWNGEQSGRVMIYVDGVLAKAFDTFKTGPLPGGGIMVLGNEQDCVGGCFETGQSYYGAMDEIRLWRVERSQAEILQLMHQSGNPVLSAPGAKDNLVGYWPLDERGGDITFDKSHRGGNNFNLTFPPVHNVTNEMFPLRGSTNKVLAFSNNFARSTAVKTFPTGSFSVEMWAVDQKNLDAGYVNEGRSTLFSYAAEVSTPDESGSHFEPLAVWIYKDNSDDLMSVVINSMVSRDTEVFAEDHKWHHYALTWDVTTGVAILYMDGQKMWDGSVDAGATRAANGCLVLGQNQHCCGGCFASEESLHGGLAEVRVWDKVLSDADISAHYNQPIQNPASEKDLAIYYDFQRDQESRYMIVDASGKGNDLILGSAAPLWQESTCPLEGESKGPPPNRKGYAASLDGTEALLATAVKGLANDQFTFEVWMRSIDVCNDGTLFSYRFGNGPADQVYLIRRSDLRVGLEIAVNGDVKGTGLRAADGTWHHIAVTWNSADGRTIMYNDGVEVFRDTFSKQKAIAEGGTLSIGGHLGCVGGCINSSSPISPGDSFVGDLDEIRLWRKALSAADIAARWKMFDIKATSDLAGYWTFDEGQGFATRDVGRYGNHLSFTRPPTFLISTAGEYAATGGQPPPGGSRKGFRWASFFITVLGLAVLGAVGYLVYLRWEVVSPLVDVALDTGVNAFNSVKERLFGQRYARNTLLEELDGGLDDYTPPPEDMADFSAGRH</sequence>
<dbReference type="SUPFAM" id="SSF49899">
    <property type="entry name" value="Concanavalin A-like lectins/glucanases"/>
    <property type="match status" value="3"/>
</dbReference>
<accession>A0A1Y1IAJ8</accession>
<dbReference type="AlphaFoldDB" id="A0A1Y1IAJ8"/>
<dbReference type="EMBL" id="DF237169">
    <property type="protein sequence ID" value="GAQ85128.1"/>
    <property type="molecule type" value="Genomic_DNA"/>
</dbReference>
<gene>
    <name evidence="10" type="ORF">KFL_002200130</name>
</gene>
<feature type="transmembrane region" description="Helical" evidence="7">
    <location>
        <begin position="762"/>
        <end position="783"/>
    </location>
</feature>
<evidence type="ECO:0000256" key="3">
    <source>
        <dbReference type="ARBA" id="ARBA00022837"/>
    </source>
</evidence>
<organism evidence="10 11">
    <name type="scientific">Klebsormidium nitens</name>
    <name type="common">Green alga</name>
    <name type="synonym">Ulothrix nitens</name>
    <dbReference type="NCBI Taxonomy" id="105231"/>
    <lineage>
        <taxon>Eukaryota</taxon>
        <taxon>Viridiplantae</taxon>
        <taxon>Streptophyta</taxon>
        <taxon>Klebsormidiophyceae</taxon>
        <taxon>Klebsormidiales</taxon>
        <taxon>Klebsormidiaceae</taxon>
        <taxon>Klebsormidium</taxon>
    </lineage>
</organism>
<dbReference type="Pfam" id="PF13385">
    <property type="entry name" value="Laminin_G_3"/>
    <property type="match status" value="2"/>
</dbReference>
<dbReference type="STRING" id="105231.A0A1Y1IAJ8"/>
<dbReference type="GO" id="GO:0046872">
    <property type="term" value="F:metal ion binding"/>
    <property type="evidence" value="ECO:0007669"/>
    <property type="project" value="UniProtKB-KW"/>
</dbReference>
<dbReference type="Proteomes" id="UP000054558">
    <property type="component" value="Unassembled WGS sequence"/>
</dbReference>
<keyword evidence="5" id="KW-0325">Glycoprotein</keyword>
<reference evidence="10 11" key="1">
    <citation type="journal article" date="2014" name="Nat. Commun.">
        <title>Klebsormidium flaccidum genome reveals primary factors for plant terrestrial adaptation.</title>
        <authorList>
            <person name="Hori K."/>
            <person name="Maruyama F."/>
            <person name="Fujisawa T."/>
            <person name="Togashi T."/>
            <person name="Yamamoto N."/>
            <person name="Seo M."/>
            <person name="Sato S."/>
            <person name="Yamada T."/>
            <person name="Mori H."/>
            <person name="Tajima N."/>
            <person name="Moriyama T."/>
            <person name="Ikeuchi M."/>
            <person name="Watanabe M."/>
            <person name="Wada H."/>
            <person name="Kobayashi K."/>
            <person name="Saito M."/>
            <person name="Masuda T."/>
            <person name="Sasaki-Sekimoto Y."/>
            <person name="Mashiguchi K."/>
            <person name="Awai K."/>
            <person name="Shimojima M."/>
            <person name="Masuda S."/>
            <person name="Iwai M."/>
            <person name="Nobusawa T."/>
            <person name="Narise T."/>
            <person name="Kondo S."/>
            <person name="Saito H."/>
            <person name="Sato R."/>
            <person name="Murakawa M."/>
            <person name="Ihara Y."/>
            <person name="Oshima-Yamada Y."/>
            <person name="Ohtaka K."/>
            <person name="Satoh M."/>
            <person name="Sonobe K."/>
            <person name="Ishii M."/>
            <person name="Ohtani R."/>
            <person name="Kanamori-Sato M."/>
            <person name="Honoki R."/>
            <person name="Miyazaki D."/>
            <person name="Mochizuki H."/>
            <person name="Umetsu J."/>
            <person name="Higashi K."/>
            <person name="Shibata D."/>
            <person name="Kamiya Y."/>
            <person name="Sato N."/>
            <person name="Nakamura Y."/>
            <person name="Tabata S."/>
            <person name="Ida S."/>
            <person name="Kurokawa K."/>
            <person name="Ohta H."/>
        </authorList>
    </citation>
    <scope>NUCLEOTIDE SEQUENCE [LARGE SCALE GENOMIC DNA]</scope>
    <source>
        <strain evidence="10 11">NIES-2285</strain>
    </source>
</reference>
<feature type="region of interest" description="Disordered" evidence="6">
    <location>
        <begin position="827"/>
        <end position="847"/>
    </location>
</feature>
<keyword evidence="7" id="KW-1133">Transmembrane helix</keyword>
<dbReference type="OMA" id="WTHISCT"/>
<dbReference type="Pfam" id="PF00354">
    <property type="entry name" value="Pentaxin"/>
    <property type="match status" value="1"/>
</dbReference>
<evidence type="ECO:0000259" key="9">
    <source>
        <dbReference type="SMART" id="SM00159"/>
    </source>
</evidence>
<evidence type="ECO:0000313" key="11">
    <source>
        <dbReference type="Proteomes" id="UP000054558"/>
    </source>
</evidence>
<dbReference type="OrthoDB" id="89765at2759"/>
<dbReference type="InterPro" id="IPR013320">
    <property type="entry name" value="ConA-like_dom_sf"/>
</dbReference>
<dbReference type="InterPro" id="IPR001759">
    <property type="entry name" value="PTX_dom"/>
</dbReference>
<feature type="signal peptide" evidence="8">
    <location>
        <begin position="1"/>
        <end position="23"/>
    </location>
</feature>
<dbReference type="PANTHER" id="PTHR19277">
    <property type="entry name" value="PENTRAXIN"/>
    <property type="match status" value="1"/>
</dbReference>
<name>A0A1Y1IAJ8_KLENI</name>
<evidence type="ECO:0000256" key="8">
    <source>
        <dbReference type="SAM" id="SignalP"/>
    </source>
</evidence>
<evidence type="ECO:0000256" key="7">
    <source>
        <dbReference type="SAM" id="Phobius"/>
    </source>
</evidence>
<evidence type="ECO:0000256" key="5">
    <source>
        <dbReference type="ARBA" id="ARBA00023180"/>
    </source>
</evidence>
<keyword evidence="3" id="KW-0106">Calcium</keyword>
<dbReference type="InterPro" id="IPR051360">
    <property type="entry name" value="Neuronal_Pentraxin_Related"/>
</dbReference>
<keyword evidence="7" id="KW-0472">Membrane</keyword>
<evidence type="ECO:0000256" key="6">
    <source>
        <dbReference type="SAM" id="MobiDB-lite"/>
    </source>
</evidence>
<feature type="domain" description="Pentraxin (PTX)" evidence="9">
    <location>
        <begin position="263"/>
        <end position="477"/>
    </location>
</feature>
<comment type="cofactor">
    <cofactor evidence="1">
        <name>Ca(2+)</name>
        <dbReference type="ChEBI" id="CHEBI:29108"/>
    </cofactor>
</comment>
<evidence type="ECO:0000313" key="10">
    <source>
        <dbReference type="EMBL" id="GAQ85128.1"/>
    </source>
</evidence>
<keyword evidence="2" id="KW-0479">Metal-binding</keyword>
<evidence type="ECO:0000256" key="1">
    <source>
        <dbReference type="ARBA" id="ARBA00001913"/>
    </source>
</evidence>
<dbReference type="PANTHER" id="PTHR19277:SF125">
    <property type="entry name" value="B6"/>
    <property type="match status" value="1"/>
</dbReference>
<keyword evidence="7" id="KW-0812">Transmembrane</keyword>
<keyword evidence="8" id="KW-0732">Signal</keyword>
<keyword evidence="11" id="KW-1185">Reference proteome</keyword>
<dbReference type="SMART" id="SM00159">
    <property type="entry name" value="PTX"/>
    <property type="match status" value="1"/>
</dbReference>
<keyword evidence="4" id="KW-1015">Disulfide bond</keyword>